<dbReference type="EMBL" id="LAZR01004693">
    <property type="protein sequence ID" value="KKN06427.1"/>
    <property type="molecule type" value="Genomic_DNA"/>
</dbReference>
<gene>
    <name evidence="2" type="ORF">LCGC14_1077400</name>
</gene>
<protein>
    <submittedName>
        <fullName evidence="2">Uncharacterized protein</fullName>
    </submittedName>
</protein>
<dbReference type="GO" id="GO:0003676">
    <property type="term" value="F:nucleic acid binding"/>
    <property type="evidence" value="ECO:0007669"/>
    <property type="project" value="InterPro"/>
</dbReference>
<evidence type="ECO:0000256" key="1">
    <source>
        <dbReference type="SAM" id="MobiDB-lite"/>
    </source>
</evidence>
<comment type="caution">
    <text evidence="2">The sequence shown here is derived from an EMBL/GenBank/DDBJ whole genome shotgun (WGS) entry which is preliminary data.</text>
</comment>
<feature type="compositionally biased region" description="Basic and acidic residues" evidence="1">
    <location>
        <begin position="28"/>
        <end position="44"/>
    </location>
</feature>
<proteinExistence type="predicted"/>
<sequence>MSFRLSWEEAIARGYCSASEAPTVKESAAPKDSSKPAKPKRESRSASGPNIDYPDIAWLPRETHHSRALQSLLKRPELISGNKEHFDQVYIFHFFEIKYPDLHALLHATPNAGRRKGVERGHVLSEGLRKGYPDMSLDAARGGYHGLRCELKRKDAGQRSISEDQRAWIERLTAEGYLAFVAFGWEEAIDGILKYWKSPQA</sequence>
<reference evidence="2" key="1">
    <citation type="journal article" date="2015" name="Nature">
        <title>Complex archaea that bridge the gap between prokaryotes and eukaryotes.</title>
        <authorList>
            <person name="Spang A."/>
            <person name="Saw J.H."/>
            <person name="Jorgensen S.L."/>
            <person name="Zaremba-Niedzwiedzka K."/>
            <person name="Martijn J."/>
            <person name="Lind A.E."/>
            <person name="van Eijk R."/>
            <person name="Schleper C."/>
            <person name="Guy L."/>
            <person name="Ettema T.J."/>
        </authorList>
    </citation>
    <scope>NUCLEOTIDE SEQUENCE</scope>
</reference>
<feature type="region of interest" description="Disordered" evidence="1">
    <location>
        <begin position="20"/>
        <end position="49"/>
    </location>
</feature>
<accession>A0A0F9N3U4</accession>
<name>A0A0F9N3U4_9ZZZZ</name>
<evidence type="ECO:0000313" key="2">
    <source>
        <dbReference type="EMBL" id="KKN06427.1"/>
    </source>
</evidence>
<dbReference type="Gene3D" id="3.40.1350.10">
    <property type="match status" value="1"/>
</dbReference>
<dbReference type="InterPro" id="IPR011856">
    <property type="entry name" value="tRNA_endonuc-like_dom_sf"/>
</dbReference>
<dbReference type="AlphaFoldDB" id="A0A0F9N3U4"/>
<organism evidence="2">
    <name type="scientific">marine sediment metagenome</name>
    <dbReference type="NCBI Taxonomy" id="412755"/>
    <lineage>
        <taxon>unclassified sequences</taxon>
        <taxon>metagenomes</taxon>
        <taxon>ecological metagenomes</taxon>
    </lineage>
</organism>